<sequence length="185" mass="19348">MAVSLVGGALCNAAAQAAARLGPRTSREADLRLLRSAADVGLIAYEHPGFEDRLDAAGKGAESARDLVAGAQAAISVLAQLAAVTAVVTTLDPLLMLLVLVTAIPRAYASLRAARIEHAAQTAARADNRMRTKPRGHSTDRGTAAETRAADMGGFLSDRYRQVSDRLDPASVGLRPCRPTRTVPP</sequence>
<comment type="caution">
    <text evidence="2">The sequence shown here is derived from an EMBL/GenBank/DDBJ whole genome shotgun (WGS) entry which is preliminary data.</text>
</comment>
<evidence type="ECO:0000313" key="2">
    <source>
        <dbReference type="EMBL" id="MFC5227441.1"/>
    </source>
</evidence>
<evidence type="ECO:0008006" key="4">
    <source>
        <dbReference type="Google" id="ProtNLM"/>
    </source>
</evidence>
<evidence type="ECO:0000256" key="1">
    <source>
        <dbReference type="SAM" id="MobiDB-lite"/>
    </source>
</evidence>
<gene>
    <name evidence="2" type="ORF">ACFPN6_23280</name>
</gene>
<protein>
    <recommendedName>
        <fullName evidence="4">ABC transmembrane type-1 domain-containing protein</fullName>
    </recommendedName>
</protein>
<feature type="region of interest" description="Disordered" evidence="1">
    <location>
        <begin position="122"/>
        <end position="148"/>
    </location>
</feature>
<keyword evidence="3" id="KW-1185">Reference proteome</keyword>
<name>A0ABW0DD41_STRFI</name>
<proteinExistence type="predicted"/>
<reference evidence="3" key="1">
    <citation type="journal article" date="2019" name="Int. J. Syst. Evol. Microbiol.">
        <title>The Global Catalogue of Microorganisms (GCM) 10K type strain sequencing project: providing services to taxonomists for standard genome sequencing and annotation.</title>
        <authorList>
            <consortium name="The Broad Institute Genomics Platform"/>
            <consortium name="The Broad Institute Genome Sequencing Center for Infectious Disease"/>
            <person name="Wu L."/>
            <person name="Ma J."/>
        </authorList>
    </citation>
    <scope>NUCLEOTIDE SEQUENCE [LARGE SCALE GENOMIC DNA]</scope>
    <source>
        <strain evidence="3">CCM 8479</strain>
    </source>
</reference>
<accession>A0ABW0DD41</accession>
<evidence type="ECO:0000313" key="3">
    <source>
        <dbReference type="Proteomes" id="UP001596156"/>
    </source>
</evidence>
<dbReference type="EMBL" id="JBHSKL010000029">
    <property type="protein sequence ID" value="MFC5227441.1"/>
    <property type="molecule type" value="Genomic_DNA"/>
</dbReference>
<organism evidence="2 3">
    <name type="scientific">Streptomyces fimbriatus</name>
    <dbReference type="NCBI Taxonomy" id="68197"/>
    <lineage>
        <taxon>Bacteria</taxon>
        <taxon>Bacillati</taxon>
        <taxon>Actinomycetota</taxon>
        <taxon>Actinomycetes</taxon>
        <taxon>Kitasatosporales</taxon>
        <taxon>Streptomycetaceae</taxon>
        <taxon>Streptomyces</taxon>
    </lineage>
</organism>
<dbReference type="Proteomes" id="UP001596156">
    <property type="component" value="Unassembled WGS sequence"/>
</dbReference>